<feature type="region of interest" description="Disordered" evidence="1">
    <location>
        <begin position="205"/>
        <end position="229"/>
    </location>
</feature>
<gene>
    <name evidence="2" type="ORF">KAOT1_00070</name>
</gene>
<dbReference type="STRING" id="391587.KAOT1_00070"/>
<dbReference type="eggNOG" id="ENOG50334XH">
    <property type="taxonomic scope" value="Bacteria"/>
</dbReference>
<name>A9CU48_9FLAO</name>
<dbReference type="RefSeq" id="WP_007092598.1">
    <property type="nucleotide sequence ID" value="NZ_CP142125.1"/>
</dbReference>
<dbReference type="OrthoDB" id="1158125at2"/>
<reference evidence="2 3" key="1">
    <citation type="journal article" date="2011" name="J. Bacteriol.">
        <title>Genome sequence of the algicidal bacterium Kordia algicida OT-1.</title>
        <authorList>
            <person name="Lee H.S."/>
            <person name="Kang S.G."/>
            <person name="Kwon K.K."/>
            <person name="Lee J.H."/>
            <person name="Kim S.J."/>
        </authorList>
    </citation>
    <scope>NUCLEOTIDE SEQUENCE [LARGE SCALE GENOMIC DNA]</scope>
    <source>
        <strain evidence="2 3">OT-1</strain>
    </source>
</reference>
<dbReference type="HOGENOM" id="CLU_656939_0_0_10"/>
<accession>A9CU48</accession>
<organism evidence="2 3">
    <name type="scientific">Kordia algicida OT-1</name>
    <dbReference type="NCBI Taxonomy" id="391587"/>
    <lineage>
        <taxon>Bacteria</taxon>
        <taxon>Pseudomonadati</taxon>
        <taxon>Bacteroidota</taxon>
        <taxon>Flavobacteriia</taxon>
        <taxon>Flavobacteriales</taxon>
        <taxon>Flavobacteriaceae</taxon>
        <taxon>Kordia</taxon>
    </lineage>
</organism>
<evidence type="ECO:0000313" key="3">
    <source>
        <dbReference type="Proteomes" id="UP000002945"/>
    </source>
</evidence>
<evidence type="ECO:0000256" key="1">
    <source>
        <dbReference type="SAM" id="MobiDB-lite"/>
    </source>
</evidence>
<protein>
    <submittedName>
        <fullName evidence="2">Uncharacterized protein</fullName>
    </submittedName>
</protein>
<comment type="caution">
    <text evidence="2">The sequence shown here is derived from an EMBL/GenBank/DDBJ whole genome shotgun (WGS) entry which is preliminary data.</text>
</comment>
<sequence>MNIIHFSTVFKRLDQFVKHHNSNSDKLSNHLRQPIVATAKEIIKIYGLSLLKAHKIKPLEVDHIPPLETNSEQLAKMAHVSTRTIRRHIQRLLDAKVLTEKVYKGRKANYQLRFNSNILLISGLKPVNKDEFLEDDQKKKTADNQFFKNSLRTTCPQSDSSNNSYINNIIIAVDNKIKRSSLALTTHYFSGNKTGNKFTGYVEKEGAKRSNEPPLKGTPGAQKNVPKDDKISKKYSSNLSDLQNSVVEKEGQSKQVIKQAKDTASMPETCCFSSLNLYVDSLWNLSKETIYKNTFLTKNQQLRAKELLRDWYAPVSEQNLAKVHNIYVQRIELVRKYLAKDSKNRYVQLPDRYFDVTNKYGFTGTKAWYEIHMKAKRKTRDKLMLHAQIRRFINNEEKDTSKQLSRLQLFKDCEKRVESLNSPELMDQFYATILNKTSFNHSQYNT</sequence>
<proteinExistence type="predicted"/>
<keyword evidence="3" id="KW-1185">Reference proteome</keyword>
<dbReference type="EMBL" id="ABIB01000028">
    <property type="protein sequence ID" value="EDP94128.1"/>
    <property type="molecule type" value="Genomic_DNA"/>
</dbReference>
<dbReference type="AlphaFoldDB" id="A9CU48"/>
<dbReference type="Proteomes" id="UP000002945">
    <property type="component" value="Unassembled WGS sequence"/>
</dbReference>
<evidence type="ECO:0000313" key="2">
    <source>
        <dbReference type="EMBL" id="EDP94128.1"/>
    </source>
</evidence>